<comment type="subcellular location">
    <subcellularLocation>
        <location evidence="1 10">Nucleus</location>
    </subcellularLocation>
</comment>
<proteinExistence type="inferred from homology"/>
<dbReference type="InterPro" id="IPR037212">
    <property type="entry name" value="Med7/Med21-like"/>
</dbReference>
<dbReference type="AlphaFoldDB" id="A0A9P4R2J1"/>
<keyword evidence="8 10" id="KW-0539">Nucleus</keyword>
<feature type="region of interest" description="Disordered" evidence="11">
    <location>
        <begin position="219"/>
        <end position="243"/>
    </location>
</feature>
<protein>
    <recommendedName>
        <fullName evidence="4 10">Mediator of RNA polymerase II transcription subunit 7</fullName>
    </recommendedName>
</protein>
<evidence type="ECO:0000256" key="3">
    <source>
        <dbReference type="ARBA" id="ARBA00011837"/>
    </source>
</evidence>
<evidence type="ECO:0000256" key="7">
    <source>
        <dbReference type="ARBA" id="ARBA00023163"/>
    </source>
</evidence>
<dbReference type="PANTHER" id="PTHR21428:SF11">
    <property type="entry name" value="MEDIATOR OF RNA POLYMERASE II TRANSCRIPTION SUBUNIT 7"/>
    <property type="match status" value="1"/>
</dbReference>
<dbReference type="GO" id="GO:0016592">
    <property type="term" value="C:mediator complex"/>
    <property type="evidence" value="ECO:0007669"/>
    <property type="project" value="InterPro"/>
</dbReference>
<comment type="similarity">
    <text evidence="2 10">Belongs to the Mediator complex subunit 7 family.</text>
</comment>
<evidence type="ECO:0000256" key="8">
    <source>
        <dbReference type="ARBA" id="ARBA00023242"/>
    </source>
</evidence>
<dbReference type="GO" id="GO:0006357">
    <property type="term" value="P:regulation of transcription by RNA polymerase II"/>
    <property type="evidence" value="ECO:0007669"/>
    <property type="project" value="InterPro"/>
</dbReference>
<evidence type="ECO:0000256" key="11">
    <source>
        <dbReference type="SAM" id="MobiDB-lite"/>
    </source>
</evidence>
<keyword evidence="6 10" id="KW-0010">Activator</keyword>
<comment type="subunit">
    <text evidence="3 10">Component of the Mediator complex.</text>
</comment>
<reference evidence="12" key="1">
    <citation type="journal article" date="2020" name="Stud. Mycol.">
        <title>101 Dothideomycetes genomes: a test case for predicting lifestyles and emergence of pathogens.</title>
        <authorList>
            <person name="Haridas S."/>
            <person name="Albert R."/>
            <person name="Binder M."/>
            <person name="Bloem J."/>
            <person name="Labutti K."/>
            <person name="Salamov A."/>
            <person name="Andreopoulos B."/>
            <person name="Baker S."/>
            <person name="Barry K."/>
            <person name="Bills G."/>
            <person name="Bluhm B."/>
            <person name="Cannon C."/>
            <person name="Castanera R."/>
            <person name="Culley D."/>
            <person name="Daum C."/>
            <person name="Ezra D."/>
            <person name="Gonzalez J."/>
            <person name="Henrissat B."/>
            <person name="Kuo A."/>
            <person name="Liang C."/>
            <person name="Lipzen A."/>
            <person name="Lutzoni F."/>
            <person name="Magnuson J."/>
            <person name="Mondo S."/>
            <person name="Nolan M."/>
            <person name="Ohm R."/>
            <person name="Pangilinan J."/>
            <person name="Park H.-J."/>
            <person name="Ramirez L."/>
            <person name="Alfaro M."/>
            <person name="Sun H."/>
            <person name="Tritt A."/>
            <person name="Yoshinaga Y."/>
            <person name="Zwiers L.-H."/>
            <person name="Turgeon B."/>
            <person name="Goodwin S."/>
            <person name="Spatafora J."/>
            <person name="Crous P."/>
            <person name="Grigoriev I."/>
        </authorList>
    </citation>
    <scope>NUCLEOTIDE SEQUENCE</scope>
    <source>
        <strain evidence="12">CBS 125425</strain>
    </source>
</reference>
<dbReference type="InterPro" id="IPR044888">
    <property type="entry name" value="Mediatior_Med7_sf"/>
</dbReference>
<dbReference type="InterPro" id="IPR009244">
    <property type="entry name" value="Mediatior_Med7"/>
</dbReference>
<evidence type="ECO:0000256" key="2">
    <source>
        <dbReference type="ARBA" id="ARBA00009994"/>
    </source>
</evidence>
<evidence type="ECO:0000313" key="13">
    <source>
        <dbReference type="Proteomes" id="UP000799444"/>
    </source>
</evidence>
<gene>
    <name evidence="12" type="ORF">EJ04DRAFT_562983</name>
</gene>
<organism evidence="12 13">
    <name type="scientific">Polyplosphaeria fusca</name>
    <dbReference type="NCBI Taxonomy" id="682080"/>
    <lineage>
        <taxon>Eukaryota</taxon>
        <taxon>Fungi</taxon>
        <taxon>Dikarya</taxon>
        <taxon>Ascomycota</taxon>
        <taxon>Pezizomycotina</taxon>
        <taxon>Dothideomycetes</taxon>
        <taxon>Pleosporomycetidae</taxon>
        <taxon>Pleosporales</taxon>
        <taxon>Tetraplosphaeriaceae</taxon>
        <taxon>Polyplosphaeria</taxon>
    </lineage>
</organism>
<dbReference type="SUPFAM" id="SSF140718">
    <property type="entry name" value="Mediator hinge subcomplex-like"/>
    <property type="match status" value="1"/>
</dbReference>
<dbReference type="Proteomes" id="UP000799444">
    <property type="component" value="Unassembled WGS sequence"/>
</dbReference>
<dbReference type="EMBL" id="ML996131">
    <property type="protein sequence ID" value="KAF2735835.1"/>
    <property type="molecule type" value="Genomic_DNA"/>
</dbReference>
<evidence type="ECO:0000256" key="4">
    <source>
        <dbReference type="ARBA" id="ARBA00020631"/>
    </source>
</evidence>
<dbReference type="Gene3D" id="6.10.140.200">
    <property type="match status" value="1"/>
</dbReference>
<evidence type="ECO:0000256" key="1">
    <source>
        <dbReference type="ARBA" id="ARBA00004123"/>
    </source>
</evidence>
<sequence length="256" mass="29872">MAEQHQDEAEPRLLSYFPSPPPFYRHFSADNVARLAKFKEDRAIDHLTASHVLELPPELRYMVPPKPPAEDAEYLVFNQPTQLRTANESLQSWGIEQLYPSPPSPAAGEDSTSRADWTYDRATYLKRLLRSLLLNYVELVGIMAQDPKSERKEEKLKDMHTIATNMHSIINEYRPHQTRETIINMMEEQLDRKRAEIDAIRKLKDKFDTTMAHFARNAPDRHVEANEEGQRSTMDDEKRKESQRDMWLAMDELLGH</sequence>
<dbReference type="Pfam" id="PF05983">
    <property type="entry name" value="Med7"/>
    <property type="match status" value="1"/>
</dbReference>
<evidence type="ECO:0000313" key="12">
    <source>
        <dbReference type="EMBL" id="KAF2735835.1"/>
    </source>
</evidence>
<dbReference type="Gene3D" id="6.10.140.1520">
    <property type="match status" value="1"/>
</dbReference>
<keyword evidence="13" id="KW-1185">Reference proteome</keyword>
<comment type="function">
    <text evidence="9">Component of the Mediator complex, a coactivator involved in the regulated transcription of nearly all RNA polymerase II-dependent genes. Mediator functions as a bridge to convey information from gene-specific regulatory proteins to the basal RNA polymerase II transcription machinery. Mediator is recruited to promoters by direct interactions with regulatory proteins and serves as a scaffold for the assembly of a functional preinitiation complex with RNA polymerase II and the general transcription factors.</text>
</comment>
<evidence type="ECO:0000256" key="5">
    <source>
        <dbReference type="ARBA" id="ARBA00023015"/>
    </source>
</evidence>
<comment type="caution">
    <text evidence="12">The sequence shown here is derived from an EMBL/GenBank/DDBJ whole genome shotgun (WGS) entry which is preliminary data.</text>
</comment>
<name>A0A9P4R2J1_9PLEO</name>
<dbReference type="OrthoDB" id="10253553at2759"/>
<dbReference type="PANTHER" id="PTHR21428">
    <property type="entry name" value="MEDIATOR OF RNA POLYMERASE II TRANSCRIPTION SUBUNIT 7"/>
    <property type="match status" value="1"/>
</dbReference>
<evidence type="ECO:0000256" key="6">
    <source>
        <dbReference type="ARBA" id="ARBA00023159"/>
    </source>
</evidence>
<keyword evidence="5 10" id="KW-0805">Transcription regulation</keyword>
<evidence type="ECO:0000256" key="9">
    <source>
        <dbReference type="ARBA" id="ARBA00025687"/>
    </source>
</evidence>
<keyword evidence="7 10" id="KW-0804">Transcription</keyword>
<evidence type="ECO:0000256" key="10">
    <source>
        <dbReference type="RuleBase" id="RU364060"/>
    </source>
</evidence>
<accession>A0A9P4R2J1</accession>
<dbReference type="GO" id="GO:0070847">
    <property type="term" value="C:core mediator complex"/>
    <property type="evidence" value="ECO:0007669"/>
    <property type="project" value="TreeGrafter"/>
</dbReference>
<dbReference type="GO" id="GO:0003712">
    <property type="term" value="F:transcription coregulator activity"/>
    <property type="evidence" value="ECO:0007669"/>
    <property type="project" value="InterPro"/>
</dbReference>